<reference evidence="2" key="1">
    <citation type="journal article" date="2019" name="bioRxiv">
        <title>The Genome of the Zebra Mussel, Dreissena polymorpha: A Resource for Invasive Species Research.</title>
        <authorList>
            <person name="McCartney M.A."/>
            <person name="Auch B."/>
            <person name="Kono T."/>
            <person name="Mallez S."/>
            <person name="Zhang Y."/>
            <person name="Obille A."/>
            <person name="Becker A."/>
            <person name="Abrahante J.E."/>
            <person name="Garbe J."/>
            <person name="Badalamenti J.P."/>
            <person name="Herman A."/>
            <person name="Mangelson H."/>
            <person name="Liachko I."/>
            <person name="Sullivan S."/>
            <person name="Sone E.D."/>
            <person name="Koren S."/>
            <person name="Silverstein K.A.T."/>
            <person name="Beckman K.B."/>
            <person name="Gohl D.M."/>
        </authorList>
    </citation>
    <scope>NUCLEOTIDE SEQUENCE</scope>
    <source>
        <strain evidence="2">Duluth1</strain>
        <tissue evidence="2">Whole animal</tissue>
    </source>
</reference>
<dbReference type="OrthoDB" id="8062037at2759"/>
<dbReference type="PANTHER" id="PTHR33748:SF5">
    <property type="entry name" value="GROUND-LIKE DOMAIN-CONTAINING PROTEIN"/>
    <property type="match status" value="1"/>
</dbReference>
<organism evidence="2 3">
    <name type="scientific">Dreissena polymorpha</name>
    <name type="common">Zebra mussel</name>
    <name type="synonym">Mytilus polymorpha</name>
    <dbReference type="NCBI Taxonomy" id="45954"/>
    <lineage>
        <taxon>Eukaryota</taxon>
        <taxon>Metazoa</taxon>
        <taxon>Spiralia</taxon>
        <taxon>Lophotrochozoa</taxon>
        <taxon>Mollusca</taxon>
        <taxon>Bivalvia</taxon>
        <taxon>Autobranchia</taxon>
        <taxon>Heteroconchia</taxon>
        <taxon>Euheterodonta</taxon>
        <taxon>Imparidentia</taxon>
        <taxon>Neoheterodontei</taxon>
        <taxon>Myida</taxon>
        <taxon>Dreissenoidea</taxon>
        <taxon>Dreissenidae</taxon>
        <taxon>Dreissena</taxon>
    </lineage>
</organism>
<dbReference type="GO" id="GO:0005892">
    <property type="term" value="C:acetylcholine-gated channel complex"/>
    <property type="evidence" value="ECO:0007669"/>
    <property type="project" value="InterPro"/>
</dbReference>
<reference evidence="2" key="2">
    <citation type="submission" date="2020-11" db="EMBL/GenBank/DDBJ databases">
        <authorList>
            <person name="McCartney M.A."/>
            <person name="Auch B."/>
            <person name="Kono T."/>
            <person name="Mallez S."/>
            <person name="Becker A."/>
            <person name="Gohl D.M."/>
            <person name="Silverstein K.A.T."/>
            <person name="Koren S."/>
            <person name="Bechman K.B."/>
            <person name="Herman A."/>
            <person name="Abrahante J.E."/>
            <person name="Garbe J."/>
        </authorList>
    </citation>
    <scope>NUCLEOTIDE SEQUENCE</scope>
    <source>
        <strain evidence="2">Duluth1</strain>
        <tissue evidence="2">Whole animal</tissue>
    </source>
</reference>
<evidence type="ECO:0000256" key="1">
    <source>
        <dbReference type="SAM" id="SignalP"/>
    </source>
</evidence>
<dbReference type="AlphaFoldDB" id="A0A9D4HW75"/>
<evidence type="ECO:0000313" key="2">
    <source>
        <dbReference type="EMBL" id="KAH3735142.1"/>
    </source>
</evidence>
<accession>A0A9D4HW75</accession>
<proteinExistence type="predicted"/>
<gene>
    <name evidence="2" type="ORF">DPMN_041603</name>
</gene>
<evidence type="ECO:0000313" key="3">
    <source>
        <dbReference type="Proteomes" id="UP000828390"/>
    </source>
</evidence>
<feature type="chain" id="PRO_5039082185" evidence="1">
    <location>
        <begin position="16"/>
        <end position="237"/>
    </location>
</feature>
<feature type="signal peptide" evidence="1">
    <location>
        <begin position="1"/>
        <end position="15"/>
    </location>
</feature>
<dbReference type="Pfam" id="PF17175">
    <property type="entry name" value="MOLO1"/>
    <property type="match status" value="1"/>
</dbReference>
<protein>
    <submittedName>
        <fullName evidence="2">Uncharacterized protein</fullName>
    </submittedName>
</protein>
<dbReference type="InterPro" id="IPR033438">
    <property type="entry name" value="MOLO1"/>
</dbReference>
<dbReference type="Proteomes" id="UP000828390">
    <property type="component" value="Unassembled WGS sequence"/>
</dbReference>
<keyword evidence="3" id="KW-1185">Reference proteome</keyword>
<dbReference type="PANTHER" id="PTHR33748">
    <property type="entry name" value="PROTEIN CBG04600"/>
    <property type="match status" value="1"/>
</dbReference>
<comment type="caution">
    <text evidence="2">The sequence shown here is derived from an EMBL/GenBank/DDBJ whole genome shotgun (WGS) entry which is preliminary data.</text>
</comment>
<dbReference type="EMBL" id="JAIWYP010000011">
    <property type="protein sequence ID" value="KAH3735142.1"/>
    <property type="molecule type" value="Genomic_DNA"/>
</dbReference>
<keyword evidence="1" id="KW-0732">Signal</keyword>
<sequence>MKLLILLIALGCAECTLIEWTAADYFNPWTDPASCGRRPGRPSYVCDPNGVISVEAADFLDHILLNFQNATQCPCSTKNCEDRDHSKGYLMAIALVRKLKRPANVPDTGDATMQLAQRFTYDLLRKHWAWGTCDELTVIFYSKEDHILMTATGRTANRKLTDHVTTYIQRELARFFQPGGNVGQGLHYLTINYRHVLDNYDYAPVLYADAKVDSAATMVTISMTTSILTSLLLRYFC</sequence>
<dbReference type="Gene3D" id="3.10.310.50">
    <property type="match status" value="1"/>
</dbReference>
<name>A0A9D4HW75_DREPO</name>